<dbReference type="Proteomes" id="UP000011864">
    <property type="component" value="Chromosome"/>
</dbReference>
<keyword evidence="3" id="KW-1185">Reference proteome</keyword>
<dbReference type="PROSITE" id="PS51257">
    <property type="entry name" value="PROKAR_LIPOPROTEIN"/>
    <property type="match status" value="1"/>
</dbReference>
<dbReference type="EMBL" id="CP003837">
    <property type="protein sequence ID" value="AGH43145.1"/>
    <property type="molecule type" value="Genomic_DNA"/>
</dbReference>
<dbReference type="InterPro" id="IPR029044">
    <property type="entry name" value="Nucleotide-diphossugar_trans"/>
</dbReference>
<keyword evidence="2" id="KW-0413">Isomerase</keyword>
<sequence length="85" mass="9143">MIRPSLCAMTPIVFSCEQLRQEDIQHGGILLEPMGRNTAPAIALAALHASLNGEDPFLLVLASDHLIGDKIAFHQAIGEVEILAK</sequence>
<reference evidence="2 3" key="1">
    <citation type="journal article" date="2013" name="Genome Announc.">
        <title>Complete Genome Sequence of Glaciecola psychrophila Strain 170T.</title>
        <authorList>
            <person name="Yin J."/>
            <person name="Chen J."/>
            <person name="Liu G."/>
            <person name="Yu Y."/>
            <person name="Song L."/>
            <person name="Wang X."/>
            <person name="Qu X."/>
        </authorList>
    </citation>
    <scope>NUCLEOTIDE SEQUENCE [LARGE SCALE GENOMIC DNA]</scope>
    <source>
        <strain evidence="2 3">170</strain>
    </source>
</reference>
<dbReference type="GO" id="GO:0004475">
    <property type="term" value="F:mannose-1-phosphate guanylyltransferase (GTP) activity"/>
    <property type="evidence" value="ECO:0007669"/>
    <property type="project" value="TreeGrafter"/>
</dbReference>
<evidence type="ECO:0000313" key="2">
    <source>
        <dbReference type="EMBL" id="AGH43145.1"/>
    </source>
</evidence>
<dbReference type="InterPro" id="IPR005835">
    <property type="entry name" value="NTP_transferase_dom"/>
</dbReference>
<dbReference type="PANTHER" id="PTHR46390:SF1">
    <property type="entry name" value="MANNOSE-1-PHOSPHATE GUANYLYLTRANSFERASE"/>
    <property type="match status" value="1"/>
</dbReference>
<dbReference type="HOGENOM" id="CLU_2509687_0_0_6"/>
<dbReference type="Gene3D" id="3.90.550.10">
    <property type="entry name" value="Spore Coat Polysaccharide Biosynthesis Protein SpsA, Chain A"/>
    <property type="match status" value="1"/>
</dbReference>
<dbReference type="PANTHER" id="PTHR46390">
    <property type="entry name" value="MANNOSE-1-PHOSPHATE GUANYLYLTRANSFERASE"/>
    <property type="match status" value="1"/>
</dbReference>
<gene>
    <name evidence="2" type="ORF">C427_1036</name>
</gene>
<dbReference type="AlphaFoldDB" id="M4RHX8"/>
<dbReference type="eggNOG" id="COG0836">
    <property type="taxonomic scope" value="Bacteria"/>
</dbReference>
<accession>M4RHX8</accession>
<evidence type="ECO:0000313" key="3">
    <source>
        <dbReference type="Proteomes" id="UP000011864"/>
    </source>
</evidence>
<feature type="domain" description="Nucleotidyl transferase" evidence="1">
    <location>
        <begin position="27"/>
        <end position="77"/>
    </location>
</feature>
<evidence type="ECO:0000259" key="1">
    <source>
        <dbReference type="Pfam" id="PF00483"/>
    </source>
</evidence>
<dbReference type="SUPFAM" id="SSF53448">
    <property type="entry name" value="Nucleotide-diphospho-sugar transferases"/>
    <property type="match status" value="1"/>
</dbReference>
<name>M4RHX8_9ALTE</name>
<keyword evidence="2" id="KW-0548">Nucleotidyltransferase</keyword>
<dbReference type="GO" id="GO:0009298">
    <property type="term" value="P:GDP-mannose biosynthetic process"/>
    <property type="evidence" value="ECO:0007669"/>
    <property type="project" value="TreeGrafter"/>
</dbReference>
<protein>
    <submittedName>
        <fullName evidence="2">Mannose-1-phosphate guanylyltransferase/mannose-6-phosphate isomerase</fullName>
    </submittedName>
</protein>
<dbReference type="KEGG" id="gps:C427_1036"/>
<dbReference type="InterPro" id="IPR051161">
    <property type="entry name" value="Mannose-6P_isomerase_type2"/>
</dbReference>
<organism evidence="2 3">
    <name type="scientific">Paraglaciecola psychrophila 170</name>
    <dbReference type="NCBI Taxonomy" id="1129794"/>
    <lineage>
        <taxon>Bacteria</taxon>
        <taxon>Pseudomonadati</taxon>
        <taxon>Pseudomonadota</taxon>
        <taxon>Gammaproteobacteria</taxon>
        <taxon>Alteromonadales</taxon>
        <taxon>Alteromonadaceae</taxon>
        <taxon>Paraglaciecola</taxon>
    </lineage>
</organism>
<keyword evidence="2" id="KW-0808">Transferase</keyword>
<dbReference type="Pfam" id="PF00483">
    <property type="entry name" value="NTP_transferase"/>
    <property type="match status" value="1"/>
</dbReference>
<dbReference type="GO" id="GO:0016853">
    <property type="term" value="F:isomerase activity"/>
    <property type="evidence" value="ECO:0007669"/>
    <property type="project" value="UniProtKB-KW"/>
</dbReference>
<dbReference type="PATRIC" id="fig|1129794.4.peg.1024"/>
<dbReference type="STRING" id="1129794.C427_1036"/>
<proteinExistence type="predicted"/>